<dbReference type="InterPro" id="IPR013197">
    <property type="entry name" value="RNA_pol_III_RPC82-rel_HTH"/>
</dbReference>
<dbReference type="FunFam" id="1.10.10.10:FF:000694">
    <property type="entry name" value="DNA-directed RNA polymerase III subunit RPC3"/>
    <property type="match status" value="1"/>
</dbReference>
<evidence type="ECO:0000256" key="7">
    <source>
        <dbReference type="ARBA" id="ARBA00025127"/>
    </source>
</evidence>
<keyword evidence="6 8" id="KW-0539">Nucleus</keyword>
<evidence type="ECO:0000259" key="13">
    <source>
        <dbReference type="Pfam" id="PF22536"/>
    </source>
</evidence>
<gene>
    <name evidence="14" type="primary">RPC82</name>
    <name evidence="14" type="ORF">GRS66_005590</name>
</gene>
<evidence type="ECO:0000256" key="1">
    <source>
        <dbReference type="ARBA" id="ARBA00004123"/>
    </source>
</evidence>
<dbReference type="Pfam" id="PF08221">
    <property type="entry name" value="HTH_9"/>
    <property type="match status" value="1"/>
</dbReference>
<keyword evidence="5 8" id="KW-0804">Transcription</keyword>
<evidence type="ECO:0000256" key="5">
    <source>
        <dbReference type="ARBA" id="ARBA00023163"/>
    </source>
</evidence>
<dbReference type="PANTHER" id="PTHR12949:SF0">
    <property type="entry name" value="DNA-DIRECTED RNA POLYMERASE III SUBUNIT RPC3"/>
    <property type="match status" value="1"/>
</dbReference>
<evidence type="ECO:0000256" key="4">
    <source>
        <dbReference type="ARBA" id="ARBA00022478"/>
    </source>
</evidence>
<evidence type="ECO:0000313" key="14">
    <source>
        <dbReference type="EMBL" id="QID83143.1"/>
    </source>
</evidence>
<accession>A0A6C1E2N5</accession>
<protein>
    <recommendedName>
        <fullName evidence="3 8">DNA-directed RNA polymerase III subunit RPC3</fullName>
        <shortName evidence="8">RNA polymerase III subunit C3</shortName>
    </recommendedName>
</protein>
<keyword evidence="9" id="KW-0175">Coiled coil</keyword>
<feature type="compositionally biased region" description="Acidic residues" evidence="10">
    <location>
        <begin position="424"/>
        <end position="446"/>
    </location>
</feature>
<keyword evidence="15" id="KW-1185">Reference proteome</keyword>
<dbReference type="Pfam" id="PF05645">
    <property type="entry name" value="RNA_pol_Rpc82"/>
    <property type="match status" value="1"/>
</dbReference>
<organism evidence="14 15">
    <name type="scientific">Saccharomyces pastorianus</name>
    <name type="common">Lager yeast</name>
    <name type="synonym">Saccharomyces cerevisiae x Saccharomyces eubayanus</name>
    <dbReference type="NCBI Taxonomy" id="27292"/>
    <lineage>
        <taxon>Eukaryota</taxon>
        <taxon>Fungi</taxon>
        <taxon>Dikarya</taxon>
        <taxon>Ascomycota</taxon>
        <taxon>Saccharomycotina</taxon>
        <taxon>Saccharomycetes</taxon>
        <taxon>Saccharomycetales</taxon>
        <taxon>Saccharomycetaceae</taxon>
        <taxon>Saccharomyces</taxon>
    </lineage>
</organism>
<evidence type="ECO:0000256" key="6">
    <source>
        <dbReference type="ARBA" id="ARBA00023242"/>
    </source>
</evidence>
<sequence>MDELLKDVVSAENQAGQGGAESERLVTPEDVMTISSLEQRTLNPDLFLYKELVKAHLGERAASVVGMLAALGRLSVRELEEKIDGMHTESIKTTLVSLTQLRCVKFLQETAISGKKTTYYYYNEEGIHLLLYSGLIIDEITSQMRVDDEHKQLVAQIVQNVISLGSLTVEDYLSSVTSESMKYTISSLFVQLCEMGYLIQISKLHYTPIEDLWQFLFDKHYNTIPRNSPLSDLKKRSQAKMNAKTDFAKILSKPNDLSQILTVDTKTSLRVVKSTVSLTINLDRFMKGRRSKQLTNLAKTRVGSITAQVYSIALRLTEQKSPCIIDLLTQTGLLQDLDEAKSFQEELELIEEKTPGLTFNAIDLAKHIPKELDLRGSLVTKKPSDNKKRSGSNSAPPPANKKLKTEDGFAIPALPAGILKSVQDSEEGEQGGEQEAEDDDELDADMENPHSASLINSHLKILASSNFPFLNETKPGVYHVPYSKLMPTLKSSVYEYIIASTLGPSAMRLSRCIRDNKLVSEKIINSTALMKEKDIRSTLASLIRYNSVEIQEVPRTVDRSASRAVFLFRCKETHSCNFMKQNLEWNMANLLFKKERLKQENSTLLKKANRDDVKGKENELLLPSELNQLKMVNERELNVFARLSRLLSLWEVFQMA</sequence>
<comment type="subcellular location">
    <subcellularLocation>
        <location evidence="1 8">Nucleus</location>
    </subcellularLocation>
</comment>
<feature type="coiled-coil region" evidence="9">
    <location>
        <begin position="580"/>
        <end position="607"/>
    </location>
</feature>
<dbReference type="Gene3D" id="1.10.10.10">
    <property type="entry name" value="Winged helix-like DNA-binding domain superfamily/Winged helix DNA-binding domain"/>
    <property type="match status" value="2"/>
</dbReference>
<dbReference type="OrthoDB" id="272392at2759"/>
<keyword evidence="4 8" id="KW-0240">DNA-directed RNA polymerase</keyword>
<dbReference type="InterPro" id="IPR055207">
    <property type="entry name" value="POLR3C_WHD"/>
</dbReference>
<evidence type="ECO:0000256" key="8">
    <source>
        <dbReference type="RuleBase" id="RU367076"/>
    </source>
</evidence>
<evidence type="ECO:0000256" key="9">
    <source>
        <dbReference type="SAM" id="Coils"/>
    </source>
</evidence>
<dbReference type="GO" id="GO:0006351">
    <property type="term" value="P:DNA-templated transcription"/>
    <property type="evidence" value="ECO:0007669"/>
    <property type="project" value="InterPro"/>
</dbReference>
<feature type="region of interest" description="Disordered" evidence="10">
    <location>
        <begin position="423"/>
        <end position="448"/>
    </location>
</feature>
<dbReference type="InterPro" id="IPR039748">
    <property type="entry name" value="RPC3"/>
</dbReference>
<dbReference type="AlphaFoldDB" id="A0A6C1E2N5"/>
<dbReference type="GO" id="GO:0003697">
    <property type="term" value="F:single-stranded DNA binding"/>
    <property type="evidence" value="ECO:0007669"/>
    <property type="project" value="UniProtKB-UniRule"/>
</dbReference>
<evidence type="ECO:0000313" key="15">
    <source>
        <dbReference type="Proteomes" id="UP000501346"/>
    </source>
</evidence>
<comment type="function">
    <text evidence="7 8">DNA-dependent RNA polymerase catalyzes the transcription of DNA into RNA using the four ribonucleoside triphosphates as substrates. Specific core component of RNA polymerase III which synthesizes small RNAs, such as 5S rRNA and tRNAs.</text>
</comment>
<proteinExistence type="inferred from homology"/>
<dbReference type="EMBL" id="CP048997">
    <property type="protein sequence ID" value="QID83143.1"/>
    <property type="molecule type" value="Genomic_DNA"/>
</dbReference>
<dbReference type="PANTHER" id="PTHR12949">
    <property type="entry name" value="RNA POLYMERASE III DNA DIRECTED -RELATED"/>
    <property type="match status" value="1"/>
</dbReference>
<dbReference type="Pfam" id="PF20912">
    <property type="entry name" value="RPC3_helical"/>
    <property type="match status" value="1"/>
</dbReference>
<evidence type="ECO:0000259" key="11">
    <source>
        <dbReference type="Pfam" id="PF05645"/>
    </source>
</evidence>
<comment type="subunit">
    <text evidence="2 8">Component of the RNA polymerase III (Pol III) complex consisting of 17 subunits.</text>
</comment>
<dbReference type="GO" id="GO:0005666">
    <property type="term" value="C:RNA polymerase III complex"/>
    <property type="evidence" value="ECO:0007669"/>
    <property type="project" value="UniProtKB-UniRule"/>
</dbReference>
<dbReference type="Pfam" id="PF22536">
    <property type="entry name" value="WHD_POLR3C"/>
    <property type="match status" value="1"/>
</dbReference>
<evidence type="ECO:0000256" key="3">
    <source>
        <dbReference type="ARBA" id="ARBA00016689"/>
    </source>
</evidence>
<evidence type="ECO:0000256" key="2">
    <source>
        <dbReference type="ARBA" id="ARBA00011206"/>
    </source>
</evidence>
<comment type="similarity">
    <text evidence="8">Belongs to the RNA polymerase beta chain family.</text>
</comment>
<dbReference type="FunFam" id="1.10.10.10:FF:000695">
    <property type="entry name" value="DNA-directed RNA polymerase III subunit RPC3"/>
    <property type="match status" value="1"/>
</dbReference>
<reference evidence="14 15" key="1">
    <citation type="journal article" date="2019" name="BMC Genomics">
        <title>Chromosome level assembly and comparative genome analysis confirm lager-brewing yeasts originated from a single hybridization.</title>
        <authorList>
            <person name="Salazar A.N."/>
            <person name="Gorter de Vries A.R."/>
            <person name="van den Broek M."/>
            <person name="Brouwers N."/>
            <person name="de la Torre Cortes P."/>
            <person name="Kuijpers N.G.A."/>
            <person name="Daran J.G."/>
            <person name="Abeel T."/>
        </authorList>
    </citation>
    <scope>NUCLEOTIDE SEQUENCE [LARGE SCALE GENOMIC DNA]</scope>
    <source>
        <strain evidence="14 15">CBS 1483</strain>
    </source>
</reference>
<feature type="domain" description="DNA-directed RNA polymerase III subunit RPC3 winged-helix" evidence="13">
    <location>
        <begin position="495"/>
        <end position="569"/>
    </location>
</feature>
<dbReference type="InterPro" id="IPR036388">
    <property type="entry name" value="WH-like_DNA-bd_sf"/>
</dbReference>
<dbReference type="Proteomes" id="UP000501346">
    <property type="component" value="Chromosome ScXVI"/>
</dbReference>
<evidence type="ECO:0000256" key="10">
    <source>
        <dbReference type="SAM" id="MobiDB-lite"/>
    </source>
</evidence>
<feature type="domain" description="RNA polymerase III subunit RPC82-related helix-turn-helix" evidence="12">
    <location>
        <begin position="47"/>
        <end position="109"/>
    </location>
</feature>
<dbReference type="InterPro" id="IPR008806">
    <property type="entry name" value="RNA_pol_III_Rpc82_C"/>
</dbReference>
<feature type="region of interest" description="Disordered" evidence="10">
    <location>
        <begin position="375"/>
        <end position="406"/>
    </location>
</feature>
<name>A0A6C1E2N5_SACPS</name>
<feature type="domain" description="RNA polymerase III Rpc82 C -terminal" evidence="11">
    <location>
        <begin position="188"/>
        <end position="489"/>
    </location>
</feature>
<evidence type="ECO:0000259" key="12">
    <source>
        <dbReference type="Pfam" id="PF08221"/>
    </source>
</evidence>